<accession>Q922V8</accession>
<evidence type="ECO:0000313" key="3">
    <source>
        <dbReference type="MGI" id="MGI:3642092"/>
    </source>
</evidence>
<dbReference type="AlphaFoldDB" id="Q922V8"/>
<gene>
    <name evidence="3" type="primary">Gm9779</name>
</gene>
<organism evidence="2">
    <name type="scientific">Mus musculus</name>
    <name type="common">Mouse</name>
    <dbReference type="NCBI Taxonomy" id="10090"/>
    <lineage>
        <taxon>Eukaryota</taxon>
        <taxon>Metazoa</taxon>
        <taxon>Chordata</taxon>
        <taxon>Craniata</taxon>
        <taxon>Vertebrata</taxon>
        <taxon>Euteleostomi</taxon>
        <taxon>Mammalia</taxon>
        <taxon>Eutheria</taxon>
        <taxon>Euarchontoglires</taxon>
        <taxon>Glires</taxon>
        <taxon>Rodentia</taxon>
        <taxon>Myomorpha</taxon>
        <taxon>Muroidea</taxon>
        <taxon>Muridae</taxon>
        <taxon>Murinae</taxon>
        <taxon>Mus</taxon>
        <taxon>Mus</taxon>
    </lineage>
</organism>
<protein>
    <submittedName>
        <fullName evidence="2">Predicted gene, ENSMUSG00000043225</fullName>
    </submittedName>
</protein>
<evidence type="ECO:0000256" key="1">
    <source>
        <dbReference type="SAM" id="MobiDB-lite"/>
    </source>
</evidence>
<dbReference type="MGI" id="MGI:3642092">
    <property type="gene designation" value="Gm9779"/>
</dbReference>
<reference evidence="2" key="1">
    <citation type="journal article" date="2004" name="Genome Res.">
        <title>The status, quality, and expansion of the NIH full-length cDNA project: the Mammalian Gene Collection (MGC).</title>
        <authorList>
            <consortium name="The MGC Project Team"/>
            <person name="Gerhard D.S."/>
            <person name="Wagner L."/>
            <person name="Feingold E.A."/>
            <person name="Shenmen C.M."/>
            <person name="Grouse L.H."/>
            <person name="Schuler G."/>
            <person name="Klein S.L."/>
            <person name="Old S."/>
            <person name="Rasooly R."/>
            <person name="Good P."/>
            <person name="Guyer M."/>
            <person name="Peck A.M."/>
            <person name="Derge J.G."/>
            <person name="Lipman D."/>
            <person name="Collins F.S."/>
            <person name="Jang W."/>
            <person name="Sherry S."/>
            <person name="Feolo M."/>
            <person name="Misquitta L."/>
            <person name="Lee E."/>
            <person name="Rotmistrovsky K."/>
            <person name="Greenhut S.F."/>
            <person name="Schaefer C.F."/>
            <person name="Buetow K."/>
            <person name="Bonner T.I."/>
            <person name="Haussler D."/>
            <person name="Kent J."/>
            <person name="Kiekhaus M."/>
            <person name="Furey T."/>
            <person name="Brent M."/>
            <person name="Prange C."/>
            <person name="Schreiber K."/>
            <person name="Shapiro N."/>
            <person name="Bhat N.K."/>
            <person name="Hopkins R.F."/>
            <person name="Hsie F."/>
            <person name="Driscoll T."/>
            <person name="Soares M.B."/>
            <person name="Casavant T.L."/>
            <person name="Scheetz T.E."/>
            <person name="Brown-stein M.J."/>
            <person name="Usdin T.B."/>
            <person name="Toshiyuki S."/>
            <person name="Carninci P."/>
            <person name="Piao Y."/>
            <person name="Dudekula D.B."/>
            <person name="Ko M.S."/>
            <person name="Kawakami K."/>
            <person name="Suzuki Y."/>
            <person name="Sugano S."/>
            <person name="Gruber C.E."/>
            <person name="Smith M.R."/>
            <person name="Simmons B."/>
            <person name="Moore T."/>
            <person name="Waterman R."/>
            <person name="Johnson S.L."/>
            <person name="Ruan Y."/>
            <person name="Wei C.L."/>
            <person name="Mathavan S."/>
            <person name="Gunaratne P.H."/>
            <person name="Wu J."/>
            <person name="Garcia A.M."/>
            <person name="Hulyk S.W."/>
            <person name="Fuh E."/>
            <person name="Yuan Y."/>
            <person name="Sneed A."/>
            <person name="Kowis C."/>
            <person name="Hodgson A."/>
            <person name="Muzny D.M."/>
            <person name="McPherson J."/>
            <person name="Gibbs R.A."/>
            <person name="Fahey J."/>
            <person name="Helton E."/>
            <person name="Ketteman M."/>
            <person name="Madan A."/>
            <person name="Rodrigues S."/>
            <person name="Sanchez A."/>
            <person name="Whiting M."/>
            <person name="Madari A."/>
            <person name="Young A.C."/>
            <person name="Wetherby K.D."/>
            <person name="Granite S.J."/>
            <person name="Kwong P.N."/>
            <person name="Brinkley C.P."/>
            <person name="Pearson R.L."/>
            <person name="Bouffard G.G."/>
            <person name="Blakesly R.W."/>
            <person name="Green E.D."/>
            <person name="Dickson M.C."/>
            <person name="Rodriguez A.C."/>
            <person name="Grimwood J."/>
            <person name="Schmutz J."/>
            <person name="Myers R.M."/>
            <person name="Butterfield Y.S."/>
            <person name="Griffith M."/>
            <person name="Griffith O.L."/>
            <person name="Krzywinski M.I."/>
            <person name="Liao N."/>
            <person name="Morin R."/>
            <person name="Morrin R."/>
            <person name="Palmquist D."/>
            <person name="Petrescu A.S."/>
            <person name="Skalska U."/>
            <person name="Smailus D.E."/>
            <person name="Stott J.M."/>
            <person name="Schnerch A."/>
            <person name="Schein J.E."/>
            <person name="Jones S.J."/>
            <person name="Holt R.A."/>
            <person name="Baross A."/>
            <person name="Marra M.A."/>
            <person name="Clifton S."/>
            <person name="Makowski K.A."/>
            <person name="Bosak S."/>
            <person name="Malek J."/>
        </authorList>
    </citation>
    <scope>NUCLEOTIDE SEQUENCE [LARGE SCALE MRNA]</scope>
    <source>
        <strain evidence="2">FVB/N</strain>
        <tissue evidence="2">Mammary tumor. C3</tissue>
    </source>
</reference>
<evidence type="ECO:0000313" key="2">
    <source>
        <dbReference type="EMBL" id="AAH06743.1"/>
    </source>
</evidence>
<proteinExistence type="evidence at transcript level"/>
<feature type="region of interest" description="Disordered" evidence="1">
    <location>
        <begin position="1"/>
        <end position="73"/>
    </location>
</feature>
<sequence length="73" mass="8447">MNEEKLRLPSWGRSHRKKENKSDSRLGIRPVSSLRRKSFPANQVAASGVKNQVRLDSPQQHGREKKGREDWPI</sequence>
<dbReference type="EMBL" id="BC006743">
    <property type="protein sequence ID" value="AAH06743.1"/>
    <property type="molecule type" value="mRNA"/>
</dbReference>
<name>Q922V8_MOUSE</name>
<dbReference type="AGR" id="MGI:3642092"/>